<feature type="binding site" description="axial binding residue" evidence="13">
    <location>
        <position position="438"/>
    </location>
    <ligand>
        <name>heme</name>
        <dbReference type="ChEBI" id="CHEBI:30413"/>
    </ligand>
    <ligandPart>
        <name>Fe</name>
        <dbReference type="ChEBI" id="CHEBI:18248"/>
    </ligandPart>
</feature>
<evidence type="ECO:0008006" key="17">
    <source>
        <dbReference type="Google" id="ProtNLM"/>
    </source>
</evidence>
<comment type="cofactor">
    <cofactor evidence="1 13">
        <name>heme</name>
        <dbReference type="ChEBI" id="CHEBI:30413"/>
    </cofactor>
</comment>
<dbReference type="PROSITE" id="PS00086">
    <property type="entry name" value="CYTOCHROME_P450"/>
    <property type="match status" value="1"/>
</dbReference>
<dbReference type="GO" id="GO:0016020">
    <property type="term" value="C:membrane"/>
    <property type="evidence" value="ECO:0007669"/>
    <property type="project" value="UniProtKB-SubCell"/>
</dbReference>
<evidence type="ECO:0000256" key="6">
    <source>
        <dbReference type="ARBA" id="ARBA00022692"/>
    </source>
</evidence>
<dbReference type="GO" id="GO:0004497">
    <property type="term" value="F:monooxygenase activity"/>
    <property type="evidence" value="ECO:0007669"/>
    <property type="project" value="UniProtKB-KW"/>
</dbReference>
<comment type="subcellular location">
    <subcellularLocation>
        <location evidence="2">Membrane</location>
        <topology evidence="2">Single-pass membrane protein</topology>
    </subcellularLocation>
</comment>
<dbReference type="InterPro" id="IPR017972">
    <property type="entry name" value="Cyt_P450_CS"/>
</dbReference>
<dbReference type="PANTHER" id="PTHR46300">
    <property type="entry name" value="P450, PUTATIVE (EUROFUNG)-RELATED-RELATED"/>
    <property type="match status" value="1"/>
</dbReference>
<dbReference type="PANTHER" id="PTHR46300:SF7">
    <property type="entry name" value="P450, PUTATIVE (EUROFUNG)-RELATED"/>
    <property type="match status" value="1"/>
</dbReference>
<evidence type="ECO:0000313" key="15">
    <source>
        <dbReference type="EMBL" id="EMD35959.1"/>
    </source>
</evidence>
<dbReference type="HOGENOM" id="CLU_001570_2_3_1"/>
<sequence length="508" mass="56817">MALLVFSMRELVLAFIFAAVFVTIRRLRYAQRSKGLPMPPGPPGKPFVGSIMEISQYEAPRVLARYGEQYGDLTMFKGLGNHALVLNSLQAMNDLLDKRGSNNSHRPISVYGGELLGQNESVVYLPYGEEWRAHRKLAHMALSSTAIKQYHSMQEDIAATLAKDLLDSPEDFFASVRMNAGRVVIAITYGIPAGEMQIECINRGEHALEIGTRAVAPGNYLCDLLPFLKHAPSWVSFQREARESKKVMLAHMMRPYEYVKREVAAGTALPSLMRDLMTNPPKGETVPERRLQWLGSAMFGAGSETTYATILTLVMAMALFPEKQKLAQVELDRVLGSERLPTIQDRERLPYVDAVVKEAMRWQPAVHMGVPRRSAEDDVYNGFFVPKGTTLIPNVWAIAYAPNSRYDPEAFIPERYLDPKEDTVDPSLWAFGFGRRICPGRLLAENSLFIFAATILAVFNISPPADGELEREFTQHLVRSPKSFRCQITPRSAAKAKLVEARVAINVV</sequence>
<keyword evidence="11 14" id="KW-0503">Monooxygenase</keyword>
<dbReference type="Proteomes" id="UP000016930">
    <property type="component" value="Unassembled WGS sequence"/>
</dbReference>
<keyword evidence="6" id="KW-0812">Transmembrane</keyword>
<dbReference type="PRINTS" id="PR00385">
    <property type="entry name" value="P450"/>
</dbReference>
<keyword evidence="7 13" id="KW-0479">Metal-binding</keyword>
<dbReference type="OrthoDB" id="2789670at2759"/>
<proteinExistence type="inferred from homology"/>
<evidence type="ECO:0000256" key="8">
    <source>
        <dbReference type="ARBA" id="ARBA00022989"/>
    </source>
</evidence>
<organism evidence="15 16">
    <name type="scientific">Ceriporiopsis subvermispora (strain B)</name>
    <name type="common">White-rot fungus</name>
    <name type="synonym">Gelatoporia subvermispora</name>
    <dbReference type="NCBI Taxonomy" id="914234"/>
    <lineage>
        <taxon>Eukaryota</taxon>
        <taxon>Fungi</taxon>
        <taxon>Dikarya</taxon>
        <taxon>Basidiomycota</taxon>
        <taxon>Agaricomycotina</taxon>
        <taxon>Agaricomycetes</taxon>
        <taxon>Polyporales</taxon>
        <taxon>Gelatoporiaceae</taxon>
        <taxon>Gelatoporia</taxon>
    </lineage>
</organism>
<evidence type="ECO:0000256" key="14">
    <source>
        <dbReference type="RuleBase" id="RU000461"/>
    </source>
</evidence>
<keyword evidence="8" id="KW-1133">Transmembrane helix</keyword>
<evidence type="ECO:0000256" key="5">
    <source>
        <dbReference type="ARBA" id="ARBA00022617"/>
    </source>
</evidence>
<dbReference type="InterPro" id="IPR001128">
    <property type="entry name" value="Cyt_P450"/>
</dbReference>
<gene>
    <name evidence="15" type="ORF">CERSUDRAFT_115906</name>
</gene>
<comment type="similarity">
    <text evidence="4 14">Belongs to the cytochrome P450 family.</text>
</comment>
<keyword evidence="12" id="KW-0472">Membrane</keyword>
<protein>
    <recommendedName>
        <fullName evidence="17">Cytochrome P450</fullName>
    </recommendedName>
</protein>
<reference evidence="15 16" key="1">
    <citation type="journal article" date="2012" name="Proc. Natl. Acad. Sci. U.S.A.">
        <title>Comparative genomics of Ceriporiopsis subvermispora and Phanerochaete chrysosporium provide insight into selective ligninolysis.</title>
        <authorList>
            <person name="Fernandez-Fueyo E."/>
            <person name="Ruiz-Duenas F.J."/>
            <person name="Ferreira P."/>
            <person name="Floudas D."/>
            <person name="Hibbett D.S."/>
            <person name="Canessa P."/>
            <person name="Larrondo L.F."/>
            <person name="James T.Y."/>
            <person name="Seelenfreund D."/>
            <person name="Lobos S."/>
            <person name="Polanco R."/>
            <person name="Tello M."/>
            <person name="Honda Y."/>
            <person name="Watanabe T."/>
            <person name="Watanabe T."/>
            <person name="Ryu J.S."/>
            <person name="Kubicek C.P."/>
            <person name="Schmoll M."/>
            <person name="Gaskell J."/>
            <person name="Hammel K.E."/>
            <person name="St John F.J."/>
            <person name="Vanden Wymelenberg A."/>
            <person name="Sabat G."/>
            <person name="Splinter BonDurant S."/>
            <person name="Syed K."/>
            <person name="Yadav J.S."/>
            <person name="Doddapaneni H."/>
            <person name="Subramanian V."/>
            <person name="Lavin J.L."/>
            <person name="Oguiza J.A."/>
            <person name="Perez G."/>
            <person name="Pisabarro A.G."/>
            <person name="Ramirez L."/>
            <person name="Santoyo F."/>
            <person name="Master E."/>
            <person name="Coutinho P.M."/>
            <person name="Henrissat B."/>
            <person name="Lombard V."/>
            <person name="Magnuson J.K."/>
            <person name="Kuees U."/>
            <person name="Hori C."/>
            <person name="Igarashi K."/>
            <person name="Samejima M."/>
            <person name="Held B.W."/>
            <person name="Barry K.W."/>
            <person name="LaButti K.M."/>
            <person name="Lapidus A."/>
            <person name="Lindquist E.A."/>
            <person name="Lucas S.M."/>
            <person name="Riley R."/>
            <person name="Salamov A.A."/>
            <person name="Hoffmeister D."/>
            <person name="Schwenk D."/>
            <person name="Hadar Y."/>
            <person name="Yarden O."/>
            <person name="de Vries R.P."/>
            <person name="Wiebenga A."/>
            <person name="Stenlid J."/>
            <person name="Eastwood D."/>
            <person name="Grigoriev I.V."/>
            <person name="Berka R.M."/>
            <person name="Blanchette R.A."/>
            <person name="Kersten P."/>
            <person name="Martinez A.T."/>
            <person name="Vicuna R."/>
            <person name="Cullen D."/>
        </authorList>
    </citation>
    <scope>NUCLEOTIDE SEQUENCE [LARGE SCALE GENOMIC DNA]</scope>
    <source>
        <strain evidence="15 16">B</strain>
    </source>
</reference>
<evidence type="ECO:0000256" key="9">
    <source>
        <dbReference type="ARBA" id="ARBA00023002"/>
    </source>
</evidence>
<dbReference type="InterPro" id="IPR050364">
    <property type="entry name" value="Cytochrome_P450_fung"/>
</dbReference>
<keyword evidence="5 13" id="KW-0349">Heme</keyword>
<dbReference type="Gene3D" id="1.10.630.10">
    <property type="entry name" value="Cytochrome P450"/>
    <property type="match status" value="1"/>
</dbReference>
<dbReference type="Pfam" id="PF00067">
    <property type="entry name" value="p450"/>
    <property type="match status" value="1"/>
</dbReference>
<dbReference type="SUPFAM" id="SSF48264">
    <property type="entry name" value="Cytochrome P450"/>
    <property type="match status" value="1"/>
</dbReference>
<dbReference type="STRING" id="914234.M2PII7"/>
<dbReference type="CDD" id="cd11065">
    <property type="entry name" value="CYP64-like"/>
    <property type="match status" value="1"/>
</dbReference>
<dbReference type="GO" id="GO:0016705">
    <property type="term" value="F:oxidoreductase activity, acting on paired donors, with incorporation or reduction of molecular oxygen"/>
    <property type="evidence" value="ECO:0007669"/>
    <property type="project" value="InterPro"/>
</dbReference>
<evidence type="ECO:0000256" key="10">
    <source>
        <dbReference type="ARBA" id="ARBA00023004"/>
    </source>
</evidence>
<evidence type="ECO:0000256" key="13">
    <source>
        <dbReference type="PIRSR" id="PIRSR602401-1"/>
    </source>
</evidence>
<dbReference type="GO" id="GO:0020037">
    <property type="term" value="F:heme binding"/>
    <property type="evidence" value="ECO:0007669"/>
    <property type="project" value="InterPro"/>
</dbReference>
<evidence type="ECO:0000313" key="16">
    <source>
        <dbReference type="Proteomes" id="UP000016930"/>
    </source>
</evidence>
<dbReference type="InterPro" id="IPR002401">
    <property type="entry name" value="Cyt_P450_E_grp-I"/>
</dbReference>
<dbReference type="AlphaFoldDB" id="M2PII7"/>
<evidence type="ECO:0000256" key="12">
    <source>
        <dbReference type="ARBA" id="ARBA00023136"/>
    </source>
</evidence>
<name>M2PII7_CERS8</name>
<accession>M2PII7</accession>
<keyword evidence="9 14" id="KW-0560">Oxidoreductase</keyword>
<evidence type="ECO:0000256" key="4">
    <source>
        <dbReference type="ARBA" id="ARBA00010617"/>
    </source>
</evidence>
<evidence type="ECO:0000256" key="11">
    <source>
        <dbReference type="ARBA" id="ARBA00023033"/>
    </source>
</evidence>
<dbReference type="GO" id="GO:0005506">
    <property type="term" value="F:iron ion binding"/>
    <property type="evidence" value="ECO:0007669"/>
    <property type="project" value="InterPro"/>
</dbReference>
<dbReference type="EMBL" id="KB445799">
    <property type="protein sequence ID" value="EMD35959.1"/>
    <property type="molecule type" value="Genomic_DNA"/>
</dbReference>
<dbReference type="InterPro" id="IPR036396">
    <property type="entry name" value="Cyt_P450_sf"/>
</dbReference>
<evidence type="ECO:0000256" key="1">
    <source>
        <dbReference type="ARBA" id="ARBA00001971"/>
    </source>
</evidence>
<dbReference type="PRINTS" id="PR00463">
    <property type="entry name" value="EP450I"/>
</dbReference>
<keyword evidence="16" id="KW-1185">Reference proteome</keyword>
<evidence type="ECO:0000256" key="2">
    <source>
        <dbReference type="ARBA" id="ARBA00004167"/>
    </source>
</evidence>
<evidence type="ECO:0000256" key="3">
    <source>
        <dbReference type="ARBA" id="ARBA00005179"/>
    </source>
</evidence>
<keyword evidence="10 13" id="KW-0408">Iron</keyword>
<comment type="pathway">
    <text evidence="3">Secondary metabolite biosynthesis.</text>
</comment>
<evidence type="ECO:0000256" key="7">
    <source>
        <dbReference type="ARBA" id="ARBA00022723"/>
    </source>
</evidence>